<accession>C5FVV9</accession>
<feature type="transmembrane region" description="Helical" evidence="6">
    <location>
        <begin position="437"/>
        <end position="458"/>
    </location>
</feature>
<evidence type="ECO:0000256" key="4">
    <source>
        <dbReference type="ARBA" id="ARBA00022989"/>
    </source>
</evidence>
<feature type="transmembrane region" description="Helical" evidence="6">
    <location>
        <begin position="142"/>
        <end position="160"/>
    </location>
</feature>
<reference evidence="9" key="1">
    <citation type="journal article" date="2012" name="MBio">
        <title>Comparative genome analysis of Trichophyton rubrum and related dermatophytes reveals candidate genes involved in infection.</title>
        <authorList>
            <person name="Martinez D.A."/>
            <person name="Oliver B.G."/>
            <person name="Graeser Y."/>
            <person name="Goldberg J.M."/>
            <person name="Li W."/>
            <person name="Martinez-Rossi N.M."/>
            <person name="Monod M."/>
            <person name="Shelest E."/>
            <person name="Barton R.C."/>
            <person name="Birch E."/>
            <person name="Brakhage A.A."/>
            <person name="Chen Z."/>
            <person name="Gurr S.J."/>
            <person name="Heiman D."/>
            <person name="Heitman J."/>
            <person name="Kosti I."/>
            <person name="Rossi A."/>
            <person name="Saif S."/>
            <person name="Samalova M."/>
            <person name="Saunders C.W."/>
            <person name="Shea T."/>
            <person name="Summerbell R.C."/>
            <person name="Xu J."/>
            <person name="Young S."/>
            <person name="Zeng Q."/>
            <person name="Birren B.W."/>
            <person name="Cuomo C.A."/>
            <person name="White T.C."/>
        </authorList>
    </citation>
    <scope>NUCLEOTIDE SEQUENCE [LARGE SCALE GENOMIC DNA]</scope>
    <source>
        <strain evidence="9">ATCC MYA-4605 / CBS 113480</strain>
    </source>
</reference>
<evidence type="ECO:0000313" key="8">
    <source>
        <dbReference type="EMBL" id="EEQ34043.1"/>
    </source>
</evidence>
<evidence type="ECO:0000313" key="9">
    <source>
        <dbReference type="Proteomes" id="UP000002035"/>
    </source>
</evidence>
<feature type="domain" description="Major facilitator superfamily (MFS) profile" evidence="7">
    <location>
        <begin position="45"/>
        <end position="464"/>
    </location>
</feature>
<evidence type="ECO:0000256" key="6">
    <source>
        <dbReference type="SAM" id="Phobius"/>
    </source>
</evidence>
<keyword evidence="5 6" id="KW-0472">Membrane</keyword>
<dbReference type="STRING" id="554155.C5FVV9"/>
<comment type="subcellular location">
    <subcellularLocation>
        <location evidence="1">Membrane</location>
        <topology evidence="1">Multi-pass membrane protein</topology>
    </subcellularLocation>
</comment>
<organism evidence="8 9">
    <name type="scientific">Arthroderma otae (strain ATCC MYA-4605 / CBS 113480)</name>
    <name type="common">Microsporum canis</name>
    <dbReference type="NCBI Taxonomy" id="554155"/>
    <lineage>
        <taxon>Eukaryota</taxon>
        <taxon>Fungi</taxon>
        <taxon>Dikarya</taxon>
        <taxon>Ascomycota</taxon>
        <taxon>Pezizomycotina</taxon>
        <taxon>Eurotiomycetes</taxon>
        <taxon>Eurotiomycetidae</taxon>
        <taxon>Onygenales</taxon>
        <taxon>Arthrodermataceae</taxon>
        <taxon>Microsporum</taxon>
    </lineage>
</organism>
<dbReference type="InterPro" id="IPR036259">
    <property type="entry name" value="MFS_trans_sf"/>
</dbReference>
<protein>
    <recommendedName>
        <fullName evidence="7">Major facilitator superfamily (MFS) profile domain-containing protein</fullName>
    </recommendedName>
</protein>
<dbReference type="Gene3D" id="1.20.1250.20">
    <property type="entry name" value="MFS general substrate transporter like domains"/>
    <property type="match status" value="2"/>
</dbReference>
<dbReference type="FunFam" id="1.20.1250.20:FF:000013">
    <property type="entry name" value="MFS general substrate transporter"/>
    <property type="match status" value="1"/>
</dbReference>
<dbReference type="GO" id="GO:0005886">
    <property type="term" value="C:plasma membrane"/>
    <property type="evidence" value="ECO:0007669"/>
    <property type="project" value="TreeGrafter"/>
</dbReference>
<dbReference type="OMA" id="GFTTMMQ"/>
<dbReference type="VEuPathDB" id="FungiDB:MCYG_06862"/>
<dbReference type="HOGENOM" id="CLU_001265_0_1_1"/>
<dbReference type="PANTHER" id="PTHR43791:SF46">
    <property type="entry name" value="MAJOR FACILITATOR SUPERFAMILY (MFS) PROFILE DOMAIN-CONTAINING PROTEIN-RELATED"/>
    <property type="match status" value="1"/>
</dbReference>
<evidence type="ECO:0000256" key="5">
    <source>
        <dbReference type="ARBA" id="ARBA00023136"/>
    </source>
</evidence>
<dbReference type="GO" id="GO:0022857">
    <property type="term" value="F:transmembrane transporter activity"/>
    <property type="evidence" value="ECO:0007669"/>
    <property type="project" value="InterPro"/>
</dbReference>
<evidence type="ECO:0000256" key="3">
    <source>
        <dbReference type="ARBA" id="ARBA00022692"/>
    </source>
</evidence>
<proteinExistence type="predicted"/>
<feature type="transmembrane region" description="Helical" evidence="6">
    <location>
        <begin position="341"/>
        <end position="361"/>
    </location>
</feature>
<dbReference type="PANTHER" id="PTHR43791">
    <property type="entry name" value="PERMEASE-RELATED"/>
    <property type="match status" value="1"/>
</dbReference>
<dbReference type="GeneID" id="9227941"/>
<keyword evidence="9" id="KW-1185">Reference proteome</keyword>
<feature type="transmembrane region" description="Helical" evidence="6">
    <location>
        <begin position="172"/>
        <end position="193"/>
    </location>
</feature>
<feature type="transmembrane region" description="Helical" evidence="6">
    <location>
        <begin position="43"/>
        <end position="63"/>
    </location>
</feature>
<feature type="transmembrane region" description="Helical" evidence="6">
    <location>
        <begin position="373"/>
        <end position="394"/>
    </location>
</feature>
<feature type="transmembrane region" description="Helical" evidence="6">
    <location>
        <begin position="112"/>
        <end position="130"/>
    </location>
</feature>
<dbReference type="InterPro" id="IPR020846">
    <property type="entry name" value="MFS_dom"/>
</dbReference>
<evidence type="ECO:0000256" key="1">
    <source>
        <dbReference type="ARBA" id="ARBA00004141"/>
    </source>
</evidence>
<keyword evidence="4 6" id="KW-1133">Transmembrane helix</keyword>
<name>C5FVV9_ARTOC</name>
<dbReference type="RefSeq" id="XP_002844898.1">
    <property type="nucleotide sequence ID" value="XM_002844852.1"/>
</dbReference>
<dbReference type="InterPro" id="IPR011701">
    <property type="entry name" value="MFS"/>
</dbReference>
<evidence type="ECO:0000259" key="7">
    <source>
        <dbReference type="PROSITE" id="PS50850"/>
    </source>
</evidence>
<dbReference type="FunFam" id="1.20.1250.20:FF:000034">
    <property type="entry name" value="MFS general substrate transporter"/>
    <property type="match status" value="1"/>
</dbReference>
<feature type="transmembrane region" description="Helical" evidence="6">
    <location>
        <begin position="406"/>
        <end position="425"/>
    </location>
</feature>
<sequence length="492" mass="54896">MGVKSAIAEADVSPDLSIEQDGYNELPQLRNTTERKLMAKIDLYILPMLSILYLLAFLDRVNIGNAVIFGLKKDLGITSGTQYNTALTIFFVPYVLFEIPSNLLLKKFKPHVWLSLCMFAFGLITCLQGITTNYAGILATRFFLGLAETGMFPGCFYLMGMWYKRSEAQKRFSFFFSSTTLAGAFGGLLASGIGKMGGLRGYNGWRWLFILEGAFTCVVAAIWFFLIPDFPEDVKWLTEEEREFIKAKLAKDVGKAGHDQRVTFKDVVSIVADRYAYFAPTIIKNYGYGRESTMYTLYLYSSKLTLILAIETQLYSIPPWAVAFVFAMLMAYVSDRIGHRASFATLPIALAIAGFSMLLTIHGKENRHAQYGALFLITCGTYSAMPIIICWYAMNLSGHKRRAIGTGWQIGFGNIGGIIATYSFLEKDAPQYKPGHSISIAFLCVAVLSSCLYLVLVLNRNKKRDAVGPPTQSLDQEDGDLGDLSPNYRYQI</sequence>
<dbReference type="Proteomes" id="UP000002035">
    <property type="component" value="Unassembled WGS sequence"/>
</dbReference>
<keyword evidence="3 6" id="KW-0812">Transmembrane</keyword>
<dbReference type="eggNOG" id="KOG2533">
    <property type="taxonomic scope" value="Eukaryota"/>
</dbReference>
<keyword evidence="2" id="KW-0813">Transport</keyword>
<dbReference type="PROSITE" id="PS50850">
    <property type="entry name" value="MFS"/>
    <property type="match status" value="1"/>
</dbReference>
<feature type="transmembrane region" description="Helical" evidence="6">
    <location>
        <begin position="83"/>
        <end position="105"/>
    </location>
</feature>
<dbReference type="Pfam" id="PF07690">
    <property type="entry name" value="MFS_1"/>
    <property type="match status" value="1"/>
</dbReference>
<dbReference type="OrthoDB" id="2985014at2759"/>
<dbReference type="SUPFAM" id="SSF103473">
    <property type="entry name" value="MFS general substrate transporter"/>
    <property type="match status" value="1"/>
</dbReference>
<dbReference type="AlphaFoldDB" id="C5FVV9"/>
<dbReference type="EMBL" id="DS995706">
    <property type="protein sequence ID" value="EEQ34043.1"/>
    <property type="molecule type" value="Genomic_DNA"/>
</dbReference>
<evidence type="ECO:0000256" key="2">
    <source>
        <dbReference type="ARBA" id="ARBA00022448"/>
    </source>
</evidence>
<gene>
    <name evidence="8" type="ORF">MCYG_06862</name>
</gene>
<feature type="transmembrane region" description="Helical" evidence="6">
    <location>
        <begin position="205"/>
        <end position="227"/>
    </location>
</feature>